<dbReference type="Gene3D" id="1.10.10.10">
    <property type="entry name" value="Winged helix-like DNA-binding domain superfamily/Winged helix DNA-binding domain"/>
    <property type="match status" value="1"/>
</dbReference>
<accession>A0A0M0BW41</accession>
<evidence type="ECO:0000313" key="2">
    <source>
        <dbReference type="EMBL" id="KON32570.1"/>
    </source>
</evidence>
<dbReference type="AlphaFoldDB" id="A0A0M0BW41"/>
<dbReference type="SUPFAM" id="SSF46785">
    <property type="entry name" value="Winged helix' DNA-binding domain"/>
    <property type="match status" value="1"/>
</dbReference>
<evidence type="ECO:0000259" key="1">
    <source>
        <dbReference type="Pfam" id="PF01022"/>
    </source>
</evidence>
<name>A0A0M0BW41_9ARCH</name>
<dbReference type="InterPro" id="IPR036388">
    <property type="entry name" value="WH-like_DNA-bd_sf"/>
</dbReference>
<comment type="caution">
    <text evidence="2">The sequence shown here is derived from an EMBL/GenBank/DDBJ whole genome shotgun (WGS) entry which is preliminary data.</text>
</comment>
<reference evidence="2 3" key="1">
    <citation type="submission" date="2015-06" db="EMBL/GenBank/DDBJ databases">
        <title>New insights into the roles of widespread benthic archaea in carbon and nitrogen cycling.</title>
        <authorList>
            <person name="Lazar C.S."/>
            <person name="Baker B.J."/>
            <person name="Seitz K.W."/>
            <person name="Hyde A.S."/>
            <person name="Dick G.J."/>
            <person name="Hinrichs K.-U."/>
            <person name="Teske A.P."/>
        </authorList>
    </citation>
    <scope>NUCLEOTIDE SEQUENCE [LARGE SCALE GENOMIC DNA]</scope>
    <source>
        <strain evidence="2">SG8-32-1</strain>
    </source>
</reference>
<sequence>MAKIHKDILKLLSEKPLSLSEIAESLEKPEKKIFNALKKLFSDGEIDSDSKTRKYSLAKKEK</sequence>
<dbReference type="GO" id="GO:0003700">
    <property type="term" value="F:DNA-binding transcription factor activity"/>
    <property type="evidence" value="ECO:0007669"/>
    <property type="project" value="InterPro"/>
</dbReference>
<dbReference type="InterPro" id="IPR001845">
    <property type="entry name" value="HTH_ArsR_DNA-bd_dom"/>
</dbReference>
<feature type="domain" description="HTH arsR-type" evidence="1">
    <location>
        <begin position="7"/>
        <end position="40"/>
    </location>
</feature>
<protein>
    <recommendedName>
        <fullName evidence="1">HTH arsR-type domain-containing protein</fullName>
    </recommendedName>
</protein>
<proteinExistence type="predicted"/>
<dbReference type="Pfam" id="PF01022">
    <property type="entry name" value="HTH_5"/>
    <property type="match status" value="1"/>
</dbReference>
<organism evidence="2 3">
    <name type="scientific">miscellaneous Crenarchaeota group-1 archaeon SG8-32-1</name>
    <dbReference type="NCBI Taxonomy" id="1685124"/>
    <lineage>
        <taxon>Archaea</taxon>
        <taxon>Candidatus Bathyarchaeota</taxon>
        <taxon>MCG-1</taxon>
    </lineage>
</organism>
<gene>
    <name evidence="2" type="ORF">AC477_02810</name>
</gene>
<dbReference type="EMBL" id="LFWU01000062">
    <property type="protein sequence ID" value="KON32570.1"/>
    <property type="molecule type" value="Genomic_DNA"/>
</dbReference>
<dbReference type="InterPro" id="IPR036390">
    <property type="entry name" value="WH_DNA-bd_sf"/>
</dbReference>
<dbReference type="Proteomes" id="UP000037237">
    <property type="component" value="Unassembled WGS sequence"/>
</dbReference>
<evidence type="ECO:0000313" key="3">
    <source>
        <dbReference type="Proteomes" id="UP000037237"/>
    </source>
</evidence>